<dbReference type="Proteomes" id="UP000198677">
    <property type="component" value="Unassembled WGS sequence"/>
</dbReference>
<proteinExistence type="predicted"/>
<reference evidence="2" key="1">
    <citation type="submission" date="2016-10" db="EMBL/GenBank/DDBJ databases">
        <authorList>
            <person name="Varghese N."/>
            <person name="Submissions S."/>
        </authorList>
    </citation>
    <scope>NUCLEOTIDE SEQUENCE [LARGE SCALE GENOMIC DNA]</scope>
    <source>
        <strain evidence="2">DSM 44675</strain>
    </source>
</reference>
<dbReference type="AlphaFoldDB" id="A0A1H7P4R2"/>
<keyword evidence="2" id="KW-1185">Reference proteome</keyword>
<protein>
    <submittedName>
        <fullName evidence="1">Uncharacterized protein</fullName>
    </submittedName>
</protein>
<name>A0A1H7P4R2_9NOCA</name>
<dbReference type="OrthoDB" id="9881035at2"/>
<sequence length="71" mass="7674">MTDLCMILQRADDTANLFTDRDFLEAVARAANLRQAHTLAELLTTTGHDEDADLFLAAHAASCLTDLPDAA</sequence>
<dbReference type="EMBL" id="FOAW01000007">
    <property type="protein sequence ID" value="SEL30444.1"/>
    <property type="molecule type" value="Genomic_DNA"/>
</dbReference>
<evidence type="ECO:0000313" key="2">
    <source>
        <dbReference type="Proteomes" id="UP000198677"/>
    </source>
</evidence>
<organism evidence="1 2">
    <name type="scientific">Rhodococcus maanshanensis</name>
    <dbReference type="NCBI Taxonomy" id="183556"/>
    <lineage>
        <taxon>Bacteria</taxon>
        <taxon>Bacillati</taxon>
        <taxon>Actinomycetota</taxon>
        <taxon>Actinomycetes</taxon>
        <taxon>Mycobacteriales</taxon>
        <taxon>Nocardiaceae</taxon>
        <taxon>Rhodococcus</taxon>
    </lineage>
</organism>
<evidence type="ECO:0000313" key="1">
    <source>
        <dbReference type="EMBL" id="SEL30444.1"/>
    </source>
</evidence>
<dbReference type="RefSeq" id="WP_072751524.1">
    <property type="nucleotide sequence ID" value="NZ_FOAW01000007.1"/>
</dbReference>
<accession>A0A1H7P4R2</accession>
<gene>
    <name evidence="1" type="ORF">SAMN05444583_107246</name>
</gene>